<name>A0A348AMH8_9FIRM</name>
<dbReference type="EMBL" id="AP018449">
    <property type="protein sequence ID" value="BBB92276.1"/>
    <property type="molecule type" value="Genomic_DNA"/>
</dbReference>
<dbReference type="Pfam" id="PF13730">
    <property type="entry name" value="HTH_36"/>
    <property type="match status" value="1"/>
</dbReference>
<evidence type="ECO:0000313" key="1">
    <source>
        <dbReference type="EMBL" id="BBB92276.1"/>
    </source>
</evidence>
<protein>
    <submittedName>
        <fullName evidence="1">Uncharacterized protein</fullName>
    </submittedName>
</protein>
<dbReference type="AlphaFoldDB" id="A0A348AMH8"/>
<dbReference type="Proteomes" id="UP000276437">
    <property type="component" value="Chromosome"/>
</dbReference>
<accession>A0A348AMH8</accession>
<dbReference type="OrthoDB" id="2989295at2"/>
<reference evidence="1 2" key="1">
    <citation type="journal article" date="2018" name="Int. J. Syst. Evol. Microbiol.">
        <title>Methylomusa anaerophila gen. nov., sp. nov., an anaerobic methanol-utilizing bacterium isolated from a microbial fuel cell.</title>
        <authorList>
            <person name="Amano N."/>
            <person name="Yamamuro A."/>
            <person name="Miyahara M."/>
            <person name="Kouzuma A."/>
            <person name="Abe T."/>
            <person name="Watanabe K."/>
        </authorList>
    </citation>
    <scope>NUCLEOTIDE SEQUENCE [LARGE SCALE GENOMIC DNA]</scope>
    <source>
        <strain evidence="1 2">MMFC1</strain>
    </source>
</reference>
<dbReference type="RefSeq" id="WP_126309188.1">
    <property type="nucleotide sequence ID" value="NZ_AP018449.1"/>
</dbReference>
<keyword evidence="2" id="KW-1185">Reference proteome</keyword>
<sequence length="208" mass="24188">MKQRHLRMPYTLLELAIANHAKYVYMALLHFRSKTSKKIKVSLAKVAEVTELKGRQLTNHINTLVQYNIVAKWQNKHDSGEYGCNVYTISCDESSFAEIPWEIAYDDKLSVNAKIGYCIMKRYTDLDKQDYVCYLTKRELAKKIGCSLNEVDKVKRNLKNAGLIAYERNSNKITLVYEKSLDDNKNEIKQIVRRKNKVNHNENDSTAF</sequence>
<dbReference type="KEGG" id="mana:MAMMFC1_02961"/>
<dbReference type="Gene3D" id="1.10.10.10">
    <property type="entry name" value="Winged helix-like DNA-binding domain superfamily/Winged helix DNA-binding domain"/>
    <property type="match status" value="1"/>
</dbReference>
<proteinExistence type="predicted"/>
<gene>
    <name evidence="1" type="ORF">MAMMFC1_02961</name>
</gene>
<organism evidence="1 2">
    <name type="scientific">Methylomusa anaerophila</name>
    <dbReference type="NCBI Taxonomy" id="1930071"/>
    <lineage>
        <taxon>Bacteria</taxon>
        <taxon>Bacillati</taxon>
        <taxon>Bacillota</taxon>
        <taxon>Negativicutes</taxon>
        <taxon>Selenomonadales</taxon>
        <taxon>Sporomusaceae</taxon>
        <taxon>Methylomusa</taxon>
    </lineage>
</organism>
<dbReference type="InterPro" id="IPR036388">
    <property type="entry name" value="WH-like_DNA-bd_sf"/>
</dbReference>
<evidence type="ECO:0000313" key="2">
    <source>
        <dbReference type="Proteomes" id="UP000276437"/>
    </source>
</evidence>